<evidence type="ECO:0000259" key="5">
    <source>
        <dbReference type="PROSITE" id="PS50919"/>
    </source>
</evidence>
<feature type="region of interest" description="Disordered" evidence="3">
    <location>
        <begin position="654"/>
        <end position="674"/>
    </location>
</feature>
<protein>
    <submittedName>
        <fullName evidence="6">Stromal cell-derived factor 2-like protein</fullName>
    </submittedName>
</protein>
<organism evidence="6 7">
    <name type="scientific">Anaeramoeba flamelloides</name>
    <dbReference type="NCBI Taxonomy" id="1746091"/>
    <lineage>
        <taxon>Eukaryota</taxon>
        <taxon>Metamonada</taxon>
        <taxon>Anaeramoebidae</taxon>
        <taxon>Anaeramoeba</taxon>
    </lineage>
</organism>
<dbReference type="PROSITE" id="PS50919">
    <property type="entry name" value="MIR"/>
    <property type="match status" value="2"/>
</dbReference>
<evidence type="ECO:0000256" key="4">
    <source>
        <dbReference type="SAM" id="SignalP"/>
    </source>
</evidence>
<dbReference type="EMBL" id="JANTQA010000016">
    <property type="protein sequence ID" value="KAJ3447084.1"/>
    <property type="molecule type" value="Genomic_DNA"/>
</dbReference>
<proteinExistence type="predicted"/>
<accession>A0AAV8A4B7</accession>
<evidence type="ECO:0000256" key="2">
    <source>
        <dbReference type="ARBA" id="ARBA00022737"/>
    </source>
</evidence>
<dbReference type="SMART" id="SM00472">
    <property type="entry name" value="MIR"/>
    <property type="match status" value="2"/>
</dbReference>
<dbReference type="AlphaFoldDB" id="A0AAV8A4B7"/>
<dbReference type="InterPro" id="IPR016093">
    <property type="entry name" value="MIR_motif"/>
</dbReference>
<dbReference type="Proteomes" id="UP001146793">
    <property type="component" value="Unassembled WGS sequence"/>
</dbReference>
<keyword evidence="1 4" id="KW-0732">Signal</keyword>
<dbReference type="Pfam" id="PF02815">
    <property type="entry name" value="MIR"/>
    <property type="match status" value="1"/>
</dbReference>
<feature type="domain" description="MIR" evidence="5">
    <location>
        <begin position="23"/>
        <end position="77"/>
    </location>
</feature>
<keyword evidence="2" id="KW-0677">Repeat</keyword>
<dbReference type="Gene3D" id="2.80.10.50">
    <property type="match status" value="1"/>
</dbReference>
<dbReference type="SUPFAM" id="SSF82109">
    <property type="entry name" value="MIR domain"/>
    <property type="match status" value="1"/>
</dbReference>
<evidence type="ECO:0000313" key="6">
    <source>
        <dbReference type="EMBL" id="KAJ3447084.1"/>
    </source>
</evidence>
<reference evidence="6" key="1">
    <citation type="submission" date="2022-08" db="EMBL/GenBank/DDBJ databases">
        <title>Novel sulphate-reducing endosymbionts in the free-living metamonad Anaeramoeba.</title>
        <authorList>
            <person name="Jerlstrom-Hultqvist J."/>
            <person name="Cepicka I."/>
            <person name="Gallot-Lavallee L."/>
            <person name="Salas-Leiva D."/>
            <person name="Curtis B.A."/>
            <person name="Zahonova K."/>
            <person name="Pipaliya S."/>
            <person name="Dacks J."/>
            <person name="Roger A.J."/>
        </authorList>
    </citation>
    <scope>NUCLEOTIDE SEQUENCE</scope>
    <source>
        <strain evidence="6">Busselton2</strain>
    </source>
</reference>
<feature type="chain" id="PRO_5043350303" evidence="4">
    <location>
        <begin position="21"/>
        <end position="674"/>
    </location>
</feature>
<sequence length="674" mass="78061">MKIQSCFLLLTIFFIPVLLASTKVPVTCGSIIRLQNFNTQNYLHSHNLKYGTGSGQQSATGIRNTDDSGSLWIIKAKHGSQCKQGEVIKNGDIIRLEHLATQKNLHSHNHKSPLSNNQEVSAFGSNSDGNRDDDFEVITENVWFQDQKVSFKHTSTGLYLADSGKRYNRPIQGQTEICAINRNNKKLDKEKVSKGFVEKRQIIKQECPSKIVWYGSAIFTGYNKHPYSIINYPRGDAVKLEINPKYGPLITFLPRSQEFLILNSTAEDNLGIFSTIQGNPSRSTLIWGERPYKIAIFSPFFISCLPKKITIHTYYDLKLLQTFDIVDVKKIVITENFIVLLTKATIKILEKVPIKIPVKELITKGNNLEAIALFENADPEKNEKKHKRGLKKIYLEIGYGSLGKNLLQVAFQYFEKGELDPRELISLYPGFKKVKNFQPTNPFSLQNLKIDELIRKNMGFQDRLKQSNQFERNVERRLDAFRKLMIKYFESFRKKKIKEHLKSAIDTTLIKLFAQFDVRNKLSSCKGEYEQEGIDGIEPTIELLSNHCDNDNVELIWTFSRWILEKNPERGIKIFLTKRENPIPPLVVEEFLSYFPDKLRFQYIEFLVSVERTEQATYHTRLAKYYISQLKSVLPIVNENDLIFKNKNNYVNYDDQNDDDDDDEKKKKKKKDYL</sequence>
<gene>
    <name evidence="6" type="ORF">M0812_07301</name>
</gene>
<feature type="signal peptide" evidence="4">
    <location>
        <begin position="1"/>
        <end position="20"/>
    </location>
</feature>
<evidence type="ECO:0000256" key="1">
    <source>
        <dbReference type="ARBA" id="ARBA00022729"/>
    </source>
</evidence>
<dbReference type="PANTHER" id="PTHR46809:SF2">
    <property type="entry name" value="GH21273P"/>
    <property type="match status" value="1"/>
</dbReference>
<name>A0AAV8A4B7_9EUKA</name>
<dbReference type="PANTHER" id="PTHR46809">
    <property type="entry name" value="STROMAL CELL-DERIVED FACTOR 2-LIKE PROTEIN"/>
    <property type="match status" value="1"/>
</dbReference>
<comment type="caution">
    <text evidence="6">The sequence shown here is derived from an EMBL/GenBank/DDBJ whole genome shotgun (WGS) entry which is preliminary data.</text>
</comment>
<evidence type="ECO:0000313" key="7">
    <source>
        <dbReference type="Proteomes" id="UP001146793"/>
    </source>
</evidence>
<feature type="domain" description="MIR" evidence="5">
    <location>
        <begin position="85"/>
        <end position="140"/>
    </location>
</feature>
<evidence type="ECO:0000256" key="3">
    <source>
        <dbReference type="SAM" id="MobiDB-lite"/>
    </source>
</evidence>
<dbReference type="InterPro" id="IPR036300">
    <property type="entry name" value="MIR_dom_sf"/>
</dbReference>